<reference evidence="2 3" key="1">
    <citation type="submission" date="2016-10" db="EMBL/GenBank/DDBJ databases">
        <authorList>
            <person name="Varghese N."/>
            <person name="Submissions S."/>
        </authorList>
    </citation>
    <scope>NUCLEOTIDE SEQUENCE [LARGE SCALE GENOMIC DNA]</scope>
    <source>
        <strain evidence="2 3">DSM 16525</strain>
    </source>
</reference>
<organism evidence="2 3">
    <name type="scientific">Myxococcus fulvus</name>
    <dbReference type="NCBI Taxonomy" id="33"/>
    <lineage>
        <taxon>Bacteria</taxon>
        <taxon>Pseudomonadati</taxon>
        <taxon>Myxococcota</taxon>
        <taxon>Myxococcia</taxon>
        <taxon>Myxococcales</taxon>
        <taxon>Cystobacterineae</taxon>
        <taxon>Myxococcaceae</taxon>
        <taxon>Myxococcus</taxon>
    </lineage>
</organism>
<comment type="caution">
    <text evidence="2">The sequence shown here is derived from an EMBL/GenBank/DDBJ whole genome shotgun (WGS) entry which is preliminary data.</text>
</comment>
<gene>
    <name evidence="2" type="ORF">SAMN05443572_106254</name>
</gene>
<dbReference type="PANTHER" id="PTHR39639">
    <property type="entry name" value="CHROMOSOME 16, WHOLE GENOME SHOTGUN SEQUENCE"/>
    <property type="match status" value="1"/>
</dbReference>
<evidence type="ECO:0000259" key="1">
    <source>
        <dbReference type="Pfam" id="PF03235"/>
    </source>
</evidence>
<dbReference type="PANTHER" id="PTHR39639:SF1">
    <property type="entry name" value="DUF262 DOMAIN-CONTAINING PROTEIN"/>
    <property type="match status" value="1"/>
</dbReference>
<protein>
    <recommendedName>
        <fullName evidence="1">GmrSD restriction endonucleases N-terminal domain-containing protein</fullName>
    </recommendedName>
</protein>
<feature type="domain" description="GmrSD restriction endonucleases N-terminal" evidence="1">
    <location>
        <begin position="54"/>
        <end position="196"/>
    </location>
</feature>
<dbReference type="EMBL" id="FOIB01000006">
    <property type="protein sequence ID" value="SEU21276.1"/>
    <property type="molecule type" value="Genomic_DNA"/>
</dbReference>
<accession>A0ABY1CLR8</accession>
<proteinExistence type="predicted"/>
<evidence type="ECO:0000313" key="2">
    <source>
        <dbReference type="EMBL" id="SEU21276.1"/>
    </source>
</evidence>
<dbReference type="InterPro" id="IPR004919">
    <property type="entry name" value="GmrSD_N"/>
</dbReference>
<dbReference type="Proteomes" id="UP000183760">
    <property type="component" value="Unassembled WGS sequence"/>
</dbReference>
<dbReference type="Pfam" id="PF03235">
    <property type="entry name" value="GmrSD_N"/>
    <property type="match status" value="1"/>
</dbReference>
<evidence type="ECO:0000313" key="3">
    <source>
        <dbReference type="Proteomes" id="UP000183760"/>
    </source>
</evidence>
<name>A0ABY1CLR8_MYXFU</name>
<sequence length="385" mass="44489">MLAAQTFFASRPSLRFPTRLDFAIRPLPLQKSKMKNFDSRAYSINDFVEWNKNKQLELSPKFQRRNVWSDNARSYLMDTIIRGKPIPKFFIRQKLNPTTKASTREVVDGQQRLRTILLFLDDGFQISKKHNDKYGGLFFSQLAQVDDEVQANILNYELAVDLLVNMPDAEILDIFGRLNSYAITLNQQEKINADHFGPFKLLADDLGHRYHEFWTSNKILTDNAILRMAEVTLTADLLIAMLEGMKAKKKIQSFYNLYEKNYPYNIETPSKEFDAVIKIISGVFPDTLKTSELRRIHLFYSLFTAVYHMNYGIPGCSFPRKTITPANYAKVRGALDSIDSIFDPTSNQLGPLEKQFLEDSRRATTDEPVRVRRTKYIVNILNNAL</sequence>
<keyword evidence="3" id="KW-1185">Reference proteome</keyword>